<proteinExistence type="predicted"/>
<dbReference type="InterPro" id="IPR007219">
    <property type="entry name" value="XnlR_reg_dom"/>
</dbReference>
<dbReference type="GO" id="GO:0006351">
    <property type="term" value="P:DNA-templated transcription"/>
    <property type="evidence" value="ECO:0007669"/>
    <property type="project" value="InterPro"/>
</dbReference>
<dbReference type="EMBL" id="JAPQKO010000005">
    <property type="protein sequence ID" value="KAJ5161356.1"/>
    <property type="molecule type" value="Genomic_DNA"/>
</dbReference>
<keyword evidence="5" id="KW-1185">Reference proteome</keyword>
<organism evidence="4 5">
    <name type="scientific">Penicillium capsulatum</name>
    <dbReference type="NCBI Taxonomy" id="69766"/>
    <lineage>
        <taxon>Eukaryota</taxon>
        <taxon>Fungi</taxon>
        <taxon>Dikarya</taxon>
        <taxon>Ascomycota</taxon>
        <taxon>Pezizomycotina</taxon>
        <taxon>Eurotiomycetes</taxon>
        <taxon>Eurotiomycetidae</taxon>
        <taxon>Eurotiales</taxon>
        <taxon>Aspergillaceae</taxon>
        <taxon>Penicillium</taxon>
    </lineage>
</organism>
<reference evidence="4" key="2">
    <citation type="journal article" date="2023" name="IMA Fungus">
        <title>Comparative genomic study of the Penicillium genus elucidates a diverse pangenome and 15 lateral gene transfer events.</title>
        <authorList>
            <person name="Petersen C."/>
            <person name="Sorensen T."/>
            <person name="Nielsen M.R."/>
            <person name="Sondergaard T.E."/>
            <person name="Sorensen J.L."/>
            <person name="Fitzpatrick D.A."/>
            <person name="Frisvad J.C."/>
            <person name="Nielsen K.L."/>
        </authorList>
    </citation>
    <scope>NUCLEOTIDE SEQUENCE</scope>
    <source>
        <strain evidence="4">IBT 21917</strain>
    </source>
</reference>
<feature type="region of interest" description="Disordered" evidence="2">
    <location>
        <begin position="1"/>
        <end position="52"/>
    </location>
</feature>
<dbReference type="PANTHER" id="PTHR47654:SF5">
    <property type="entry name" value="TRANSCRIPTION FACTOR DOMAIN-CONTAINING PROTEIN"/>
    <property type="match status" value="1"/>
</dbReference>
<accession>A0A9W9LLF8</accession>
<evidence type="ECO:0000256" key="2">
    <source>
        <dbReference type="SAM" id="MobiDB-lite"/>
    </source>
</evidence>
<evidence type="ECO:0000259" key="3">
    <source>
        <dbReference type="SMART" id="SM00906"/>
    </source>
</evidence>
<evidence type="ECO:0000313" key="5">
    <source>
        <dbReference type="Proteomes" id="UP001146351"/>
    </source>
</evidence>
<comment type="caution">
    <text evidence="4">The sequence shown here is derived from an EMBL/GenBank/DDBJ whole genome shotgun (WGS) entry which is preliminary data.</text>
</comment>
<sequence length="688" mass="77480">MADRVAKTLKNPPIQKTDERHGNNTENPSSPPTPSNFRRPANEDYNRSDKSRATGYIGANSEIAWIQQLNSQASKRNDEETNSAINPQLQFPVDDSIASMNYHLDYKSLSKPDLTTPFDLPPKSLADALYQVYLEKAHPSFPVIRPDLFHDQLDRCYCEKRNPGRKWLALFNVILAIACALSRLSAQKQPHAVDEDVFSARARALGLSGQLLYDHSDLQQVQTETLMAFYFLIQSQINRSWKMIGIAARSSIALGLNIDKRTNILDVKSREARRHLWWSIFRLESILCVMTGRVSCLGNASLSGSPPFLGSELCLKIPDIAQPIDQLQWTVHMDDSKLDSQGRLLGSLVPTRSLYFFYMVDLSLITHDMINDIYATDSSQVGWRWTNGLISKFSQKVAYWASTIHPSFGFQNGQVQQIPTRSSVQFSLALKYYSTLILLHRPCLNGPAFKSRSDSPDSGARLTDKLAFRCIRASLAVIALLPDQPCLDWVYEVPQWWDLLHILTQAIVILLLGISVDPLPADRGNVAPLSDLPVENPVWASVEKGLFWLECMGETSEAARRAFHFIKSIIQRIVPSKVLRHEDTPQTIEKSQTPSDPKFPWLPDSPRRNSTSFRQEINALDNSGSMLPHYSSNSAQEGIRFQVSREKQYPIVPLAATVLDTEMNVLDPASIHGSAIEDILYNMLDFDP</sequence>
<dbReference type="PANTHER" id="PTHR47654">
    <property type="entry name" value="ZN(II)2CYS6 TRANSCRIPTION FACTOR (EUROFUNG)-RELATED"/>
    <property type="match status" value="1"/>
</dbReference>
<dbReference type="CDD" id="cd12148">
    <property type="entry name" value="fungal_TF_MHR"/>
    <property type="match status" value="1"/>
</dbReference>
<protein>
    <recommendedName>
        <fullName evidence="3">Xylanolytic transcriptional activator regulatory domain-containing protein</fullName>
    </recommendedName>
</protein>
<name>A0A9W9LLF8_9EURO</name>
<dbReference type="AlphaFoldDB" id="A0A9W9LLF8"/>
<dbReference type="InterPro" id="IPR053230">
    <property type="entry name" value="Trans_reg_galc"/>
</dbReference>
<feature type="compositionally biased region" description="Polar residues" evidence="2">
    <location>
        <begin position="585"/>
        <end position="595"/>
    </location>
</feature>
<dbReference type="GO" id="GO:0003677">
    <property type="term" value="F:DNA binding"/>
    <property type="evidence" value="ECO:0007669"/>
    <property type="project" value="InterPro"/>
</dbReference>
<dbReference type="Proteomes" id="UP001146351">
    <property type="component" value="Unassembled WGS sequence"/>
</dbReference>
<feature type="domain" description="Xylanolytic transcriptional activator regulatory" evidence="3">
    <location>
        <begin position="240"/>
        <end position="313"/>
    </location>
</feature>
<dbReference type="Pfam" id="PF04082">
    <property type="entry name" value="Fungal_trans"/>
    <property type="match status" value="1"/>
</dbReference>
<feature type="region of interest" description="Disordered" evidence="2">
    <location>
        <begin position="581"/>
        <end position="603"/>
    </location>
</feature>
<evidence type="ECO:0000313" key="4">
    <source>
        <dbReference type="EMBL" id="KAJ5161356.1"/>
    </source>
</evidence>
<evidence type="ECO:0000256" key="1">
    <source>
        <dbReference type="ARBA" id="ARBA00023242"/>
    </source>
</evidence>
<gene>
    <name evidence="4" type="ORF">N7492_006748</name>
</gene>
<feature type="compositionally biased region" description="Basic and acidic residues" evidence="2">
    <location>
        <begin position="40"/>
        <end position="52"/>
    </location>
</feature>
<dbReference type="SMART" id="SM00906">
    <property type="entry name" value="Fungal_trans"/>
    <property type="match status" value="1"/>
</dbReference>
<dbReference type="OrthoDB" id="5296287at2759"/>
<keyword evidence="1" id="KW-0539">Nucleus</keyword>
<dbReference type="GO" id="GO:0008270">
    <property type="term" value="F:zinc ion binding"/>
    <property type="evidence" value="ECO:0007669"/>
    <property type="project" value="InterPro"/>
</dbReference>
<reference evidence="4" key="1">
    <citation type="submission" date="2022-11" db="EMBL/GenBank/DDBJ databases">
        <authorList>
            <person name="Petersen C."/>
        </authorList>
    </citation>
    <scope>NUCLEOTIDE SEQUENCE</scope>
    <source>
        <strain evidence="4">IBT 21917</strain>
    </source>
</reference>